<evidence type="ECO:0000256" key="4">
    <source>
        <dbReference type="ARBA" id="ARBA00022833"/>
    </source>
</evidence>
<evidence type="ECO:0000256" key="3">
    <source>
        <dbReference type="ARBA" id="ARBA00022801"/>
    </source>
</evidence>
<evidence type="ECO:0000259" key="5">
    <source>
        <dbReference type="SMART" id="SM00849"/>
    </source>
</evidence>
<evidence type="ECO:0000256" key="1">
    <source>
        <dbReference type="ARBA" id="ARBA00007749"/>
    </source>
</evidence>
<reference evidence="6" key="1">
    <citation type="submission" date="2019-08" db="EMBL/GenBank/DDBJ databases">
        <authorList>
            <person name="Kucharzyk K."/>
            <person name="Murdoch R.W."/>
            <person name="Higgins S."/>
            <person name="Loffler F."/>
        </authorList>
    </citation>
    <scope>NUCLEOTIDE SEQUENCE</scope>
</reference>
<dbReference type="SUPFAM" id="SSF56281">
    <property type="entry name" value="Metallo-hydrolase/oxidoreductase"/>
    <property type="match status" value="1"/>
</dbReference>
<dbReference type="PANTHER" id="PTHR42978:SF6">
    <property type="entry name" value="QUORUM-QUENCHING LACTONASE YTNP-RELATED"/>
    <property type="match status" value="1"/>
</dbReference>
<dbReference type="PROSITE" id="PS51318">
    <property type="entry name" value="TAT"/>
    <property type="match status" value="1"/>
</dbReference>
<dbReference type="InterPro" id="IPR019546">
    <property type="entry name" value="TAT_signal_bac_arc"/>
</dbReference>
<organism evidence="6">
    <name type="scientific">bioreactor metagenome</name>
    <dbReference type="NCBI Taxonomy" id="1076179"/>
    <lineage>
        <taxon>unclassified sequences</taxon>
        <taxon>metagenomes</taxon>
        <taxon>ecological metagenomes</taxon>
    </lineage>
</organism>
<protein>
    <submittedName>
        <fullName evidence="6">Hydroxyacylglutathione hydrolase</fullName>
        <ecNumber evidence="6">3.1.2.6</ecNumber>
    </submittedName>
</protein>
<dbReference type="EC" id="3.1.2.6" evidence="6"/>
<name>A0A644V923_9ZZZZ</name>
<proteinExistence type="inferred from homology"/>
<dbReference type="AlphaFoldDB" id="A0A644V923"/>
<gene>
    <name evidence="6" type="primary">gloB_12</name>
    <name evidence="6" type="ORF">SDC9_33716</name>
</gene>
<dbReference type="CDD" id="cd07720">
    <property type="entry name" value="OPHC2-like_MBL-fold"/>
    <property type="match status" value="1"/>
</dbReference>
<comment type="caution">
    <text evidence="6">The sequence shown here is derived from an EMBL/GenBank/DDBJ whole genome shotgun (WGS) entry which is preliminary data.</text>
</comment>
<dbReference type="GO" id="GO:0004416">
    <property type="term" value="F:hydroxyacylglutathione hydrolase activity"/>
    <property type="evidence" value="ECO:0007669"/>
    <property type="project" value="UniProtKB-EC"/>
</dbReference>
<dbReference type="InterPro" id="IPR051013">
    <property type="entry name" value="MBL_superfamily_lactonases"/>
</dbReference>
<feature type="domain" description="Metallo-beta-lactamase" evidence="5">
    <location>
        <begin position="130"/>
        <end position="335"/>
    </location>
</feature>
<accession>A0A644V923</accession>
<dbReference type="SMART" id="SM00849">
    <property type="entry name" value="Lactamase_B"/>
    <property type="match status" value="1"/>
</dbReference>
<dbReference type="InterPro" id="IPR036866">
    <property type="entry name" value="RibonucZ/Hydroxyglut_hydro"/>
</dbReference>
<sequence length="368" mass="39393">MNNTHMHSAKTKHILGKEGIQACICGILVPDDPSQTGDRMNRRQFLQQAAVASLVLPGAALLPHPSLAATPPPAPLYRQAGYYWLQLGDVHVAAISDGTLTSNARLISAKQGQVEDALKKAYVPSPRPTSVNAFLILAQNRRILVDTGSGKLLGPTVNKLAASLEGAGFKPGDITDILLTHIHGDHSGGLTVDGKRVFPSATVHVNRVEAEFWLSAAQMDKSPEYFRPMFVKGQESLAPYLSAGKVAHFEAGQMVLPGIYAVAAPGHTPGHTCYLIESNGEKLLFWGDTVHVAEAQFPLPDTAIEYDLDPEGAVRQRQRLFAEAAEKGHLVAGAHISFPGIGHVGKAGQGYQWFPIPYVNDAVQGSAK</sequence>
<dbReference type="GO" id="GO:0046872">
    <property type="term" value="F:metal ion binding"/>
    <property type="evidence" value="ECO:0007669"/>
    <property type="project" value="UniProtKB-KW"/>
</dbReference>
<dbReference type="InterPro" id="IPR006311">
    <property type="entry name" value="TAT_signal"/>
</dbReference>
<evidence type="ECO:0000313" key="6">
    <source>
        <dbReference type="EMBL" id="MPL87707.1"/>
    </source>
</evidence>
<dbReference type="PANTHER" id="PTHR42978">
    <property type="entry name" value="QUORUM-QUENCHING LACTONASE YTNP-RELATED-RELATED"/>
    <property type="match status" value="1"/>
</dbReference>
<dbReference type="Pfam" id="PF00753">
    <property type="entry name" value="Lactamase_B"/>
    <property type="match status" value="1"/>
</dbReference>
<comment type="similarity">
    <text evidence="1">Belongs to the metallo-beta-lactamase superfamily.</text>
</comment>
<dbReference type="Gene3D" id="3.60.15.10">
    <property type="entry name" value="Ribonuclease Z/Hydroxyacylglutathione hydrolase-like"/>
    <property type="match status" value="1"/>
</dbReference>
<dbReference type="NCBIfam" id="TIGR01409">
    <property type="entry name" value="TAT_signal_seq"/>
    <property type="match status" value="1"/>
</dbReference>
<keyword evidence="4" id="KW-0862">Zinc</keyword>
<dbReference type="InterPro" id="IPR001279">
    <property type="entry name" value="Metallo-B-lactamas"/>
</dbReference>
<keyword evidence="2" id="KW-0479">Metal-binding</keyword>
<keyword evidence="3 6" id="KW-0378">Hydrolase</keyword>
<evidence type="ECO:0000256" key="2">
    <source>
        <dbReference type="ARBA" id="ARBA00022723"/>
    </source>
</evidence>
<dbReference type="EMBL" id="VSSQ01000243">
    <property type="protein sequence ID" value="MPL87707.1"/>
    <property type="molecule type" value="Genomic_DNA"/>
</dbReference>